<dbReference type="AlphaFoldDB" id="A0A1D8PQ42"/>
<keyword evidence="7" id="KW-1185">Reference proteome</keyword>
<dbReference type="OMA" id="IWFLNAV"/>
<dbReference type="SUPFAM" id="SSF51735">
    <property type="entry name" value="NAD(P)-binding Rossmann-fold domains"/>
    <property type="match status" value="1"/>
</dbReference>
<evidence type="ECO:0000256" key="3">
    <source>
        <dbReference type="ARBA" id="ARBA00023002"/>
    </source>
</evidence>
<protein>
    <submittedName>
        <fullName evidence="6">Ayr2p</fullName>
    </submittedName>
</protein>
<dbReference type="CGD" id="CAL0000201074">
    <property type="gene designation" value="AYR2"/>
</dbReference>
<keyword evidence="3" id="KW-0560">Oxidoreductase</keyword>
<reference evidence="6 7" key="3">
    <citation type="journal article" date="2013" name="Genome Biol.">
        <title>Assembly of a phased diploid Candida albicans genome facilitates allele-specific measurements and provides a simple model for repeat and indel structure.</title>
        <authorList>
            <person name="Muzzey D."/>
            <person name="Schwartz K."/>
            <person name="Weissman J.S."/>
            <person name="Sherlock G."/>
        </authorList>
    </citation>
    <scope>NUCLEOTIDE SEQUENCE [LARGE SCALE GENOMIC DNA]</scope>
    <source>
        <strain evidence="7">SC5314 / ATCC MYA-2876</strain>
    </source>
</reference>
<dbReference type="GO" id="GO:0000140">
    <property type="term" value="F:acylglycerone-phosphate reductase (NADP+) activity"/>
    <property type="evidence" value="ECO:0000318"/>
    <property type="project" value="GO_Central"/>
</dbReference>
<dbReference type="GO" id="GO:0006654">
    <property type="term" value="P:phosphatidic acid biosynthetic process"/>
    <property type="evidence" value="ECO:0000318"/>
    <property type="project" value="GO_Central"/>
</dbReference>
<gene>
    <name evidence="5 6" type="primary">AYR2</name>
    <name evidence="6" type="ordered locus">CAALFM_C603270CA</name>
    <name evidence="5" type="ordered locus">orf19.13060</name>
</gene>
<dbReference type="EMBL" id="CP017628">
    <property type="protein sequence ID" value="AOW30257.1"/>
    <property type="molecule type" value="Genomic_DNA"/>
</dbReference>
<dbReference type="GO" id="GO:0005811">
    <property type="term" value="C:lipid droplet"/>
    <property type="evidence" value="ECO:0000318"/>
    <property type="project" value="GO_Central"/>
</dbReference>
<dbReference type="InterPro" id="IPR020904">
    <property type="entry name" value="Sc_DH/Rdtase_CS"/>
</dbReference>
<dbReference type="GO" id="GO:0004806">
    <property type="term" value="F:triacylglycerol lipase activity"/>
    <property type="evidence" value="ECO:0000318"/>
    <property type="project" value="GO_Central"/>
</dbReference>
<dbReference type="VEuPathDB" id="FungiDB:C6_03270C_A"/>
<dbReference type="GO" id="GO:0005783">
    <property type="term" value="C:endoplasmic reticulum"/>
    <property type="evidence" value="ECO:0000318"/>
    <property type="project" value="GO_Central"/>
</dbReference>
<dbReference type="PROSITE" id="PS00061">
    <property type="entry name" value="ADH_SHORT"/>
    <property type="match status" value="1"/>
</dbReference>
<accession>A0A1D8PQ42</accession>
<evidence type="ECO:0000313" key="5">
    <source>
        <dbReference type="CGD" id="CAL0000201074"/>
    </source>
</evidence>
<comment type="similarity">
    <text evidence="1 4">Belongs to the short-chain dehydrogenases/reductases (SDR) family.</text>
</comment>
<evidence type="ECO:0000256" key="2">
    <source>
        <dbReference type="ARBA" id="ARBA00022857"/>
    </source>
</evidence>
<dbReference type="InParanoid" id="A0A1D8PQ42"/>
<dbReference type="RefSeq" id="XP_719175.2">
    <property type="nucleotide sequence ID" value="XM_714082.2"/>
</dbReference>
<dbReference type="Pfam" id="PF00106">
    <property type="entry name" value="adh_short"/>
    <property type="match status" value="1"/>
</dbReference>
<reference evidence="6 7" key="1">
    <citation type="journal article" date="2004" name="Proc. Natl. Acad. Sci. U.S.A.">
        <title>The diploid genome sequence of Candida albicans.</title>
        <authorList>
            <person name="Jones T."/>
            <person name="Federspiel N.A."/>
            <person name="Chibana H."/>
            <person name="Dungan J."/>
            <person name="Kalman S."/>
            <person name="Magee B.B."/>
            <person name="Newport G."/>
            <person name="Thorstenson Y.R."/>
            <person name="Agabian N."/>
            <person name="Magee P.T."/>
            <person name="Davis R.W."/>
            <person name="Scherer S."/>
        </authorList>
    </citation>
    <scope>NUCLEOTIDE SEQUENCE [LARGE SCALE GENOMIC DNA]</scope>
    <source>
        <strain evidence="7">SC5314 / ATCC MYA-2876</strain>
    </source>
</reference>
<evidence type="ECO:0000256" key="4">
    <source>
        <dbReference type="RuleBase" id="RU000363"/>
    </source>
</evidence>
<dbReference type="Gene3D" id="3.40.50.720">
    <property type="entry name" value="NAD(P)-binding Rossmann-like Domain"/>
    <property type="match status" value="1"/>
</dbReference>
<dbReference type="GeneID" id="3639184"/>
<dbReference type="InterPro" id="IPR002347">
    <property type="entry name" value="SDR_fam"/>
</dbReference>
<dbReference type="PRINTS" id="PR00080">
    <property type="entry name" value="SDRFAMILY"/>
</dbReference>
<dbReference type="SMR" id="A0A1D8PQ42"/>
<dbReference type="PRINTS" id="PR00081">
    <property type="entry name" value="GDHRDH"/>
</dbReference>
<evidence type="ECO:0000256" key="1">
    <source>
        <dbReference type="ARBA" id="ARBA00006484"/>
    </source>
</evidence>
<dbReference type="OrthoDB" id="2102561at2759"/>
<dbReference type="KEGG" id="cal:CAALFM_C603270CA"/>
<dbReference type="CDD" id="cd05374">
    <property type="entry name" value="17beta-HSD-like_SDR_c"/>
    <property type="match status" value="1"/>
</dbReference>
<dbReference type="FunFam" id="3.40.50.720:FF:000261">
    <property type="entry name" value="NADPH-dependent 1-acyldihydroxyacetone phosphate reductase"/>
    <property type="match status" value="1"/>
</dbReference>
<dbReference type="Proteomes" id="UP000000559">
    <property type="component" value="Chromosome 6"/>
</dbReference>
<dbReference type="PANTHER" id="PTHR44169">
    <property type="entry name" value="NADPH-DEPENDENT 1-ACYLDIHYDROXYACETONE PHOSPHATE REDUCTASE"/>
    <property type="match status" value="1"/>
</dbReference>
<proteinExistence type="inferred from homology"/>
<evidence type="ECO:0000313" key="6">
    <source>
        <dbReference type="EMBL" id="AOW30257.1"/>
    </source>
</evidence>
<dbReference type="eggNOG" id="KOG1209">
    <property type="taxonomic scope" value="Eukaryota"/>
</dbReference>
<sequence>MSPKYALVTGASSGIGYNLAIELSKKGYKVIGCSPQSVLFGQKPLEQEYGVISLPLDVTDIDNIKTVLKKVEEITGGRLDVLYNNAGISISGPAIEIDETQLNKVFQVNVIGQINMTKYFAPLIINAKGTILFTSSVAARVPLSWVSAYNATKAAIDAYALTLHGEMAPFGVRVHSVITGGVDTAICDGNIKTSLGDSFYDVDGVYESIRSSAMMSRDLNISPEQYAKEVVRDIVSWRDPGFNLYHGARSYFLHWVSRFLPLWLVEFGVQIHFKQRRVLQTIAKLIKVKKSQEKKYV</sequence>
<keyword evidence="2" id="KW-0521">NADP</keyword>
<dbReference type="PANTHER" id="PTHR44169:SF6">
    <property type="entry name" value="NADPH-DEPENDENT 1-ACYLDIHYDROXYACETONE PHOSPHATE REDUCTASE"/>
    <property type="match status" value="1"/>
</dbReference>
<evidence type="ECO:0000313" key="7">
    <source>
        <dbReference type="Proteomes" id="UP000000559"/>
    </source>
</evidence>
<dbReference type="STRING" id="237561.A0A1D8PQ42"/>
<organism evidence="6 7">
    <name type="scientific">Candida albicans (strain SC5314 / ATCC MYA-2876)</name>
    <name type="common">Yeast</name>
    <dbReference type="NCBI Taxonomy" id="237561"/>
    <lineage>
        <taxon>Eukaryota</taxon>
        <taxon>Fungi</taxon>
        <taxon>Dikarya</taxon>
        <taxon>Ascomycota</taxon>
        <taxon>Saccharomycotina</taxon>
        <taxon>Pichiomycetes</taxon>
        <taxon>Debaryomycetaceae</taxon>
        <taxon>Candida/Lodderomyces clade</taxon>
        <taxon>Candida</taxon>
    </lineage>
</organism>
<reference evidence="6 7" key="2">
    <citation type="journal article" date="2007" name="Genome Biol.">
        <title>Assembly of the Candida albicans genome into sixteen supercontigs aligned on the eight chromosomes.</title>
        <authorList>
            <person name="van het Hoog M."/>
            <person name="Rast T.J."/>
            <person name="Martchenko M."/>
            <person name="Grindle S."/>
            <person name="Dignard D."/>
            <person name="Hogues H."/>
            <person name="Cuomo C."/>
            <person name="Berriman M."/>
            <person name="Scherer S."/>
            <person name="Magee B.B."/>
            <person name="Whiteway M."/>
            <person name="Chibana H."/>
            <person name="Nantel A."/>
            <person name="Magee P.T."/>
        </authorList>
    </citation>
    <scope>GENOME REANNOTATION</scope>
    <source>
        <strain evidence="7">SC5314 / ATCC MYA-2876</strain>
    </source>
</reference>
<dbReference type="GO" id="GO:0019433">
    <property type="term" value="P:triglyceride catabolic process"/>
    <property type="evidence" value="ECO:0000318"/>
    <property type="project" value="GO_Central"/>
</dbReference>
<dbReference type="InterPro" id="IPR036291">
    <property type="entry name" value="NAD(P)-bd_dom_sf"/>
</dbReference>
<name>A0A1D8PQ42_CANAL</name>